<sequence>MNEQTPLLGLGVWFQPGPATLIVREAGWALLVPGVRKPMIEAVWTVLAEPPDPARILDAIVEAAGLEGVEKIPSILIGLVSETSAALVVKGTSPLAVYDAAGRRLVAGTADEPVAVVEASGVRRLAFGDLPAEESTGGLRLGEGMARVRGFVQMTVDPAQLSAEEREALAGQVAEDGRSIETPEQKAEKASRPAPAARASAPTPSTPAPASDPAPAPA</sequence>
<evidence type="ECO:0000313" key="3">
    <source>
        <dbReference type="Proteomes" id="UP000023067"/>
    </source>
</evidence>
<dbReference type="STRING" id="396014.BF93_14645"/>
<protein>
    <submittedName>
        <fullName evidence="2">Uncharacterized protein</fullName>
    </submittedName>
</protein>
<feature type="region of interest" description="Disordered" evidence="1">
    <location>
        <begin position="166"/>
        <end position="218"/>
    </location>
</feature>
<feature type="compositionally biased region" description="Basic and acidic residues" evidence="1">
    <location>
        <begin position="175"/>
        <end position="191"/>
    </location>
</feature>
<name>Z9JMR4_9MICO</name>
<feature type="non-terminal residue" evidence="2">
    <location>
        <position position="218"/>
    </location>
</feature>
<proteinExistence type="predicted"/>
<keyword evidence="3" id="KW-1185">Reference proteome</keyword>
<dbReference type="eggNOG" id="COG1716">
    <property type="taxonomic scope" value="Bacteria"/>
</dbReference>
<dbReference type="Proteomes" id="UP000023067">
    <property type="component" value="Unassembled WGS sequence"/>
</dbReference>
<dbReference type="EMBL" id="JDYK01000040">
    <property type="protein sequence ID" value="EWS79474.1"/>
    <property type="molecule type" value="Genomic_DNA"/>
</dbReference>
<dbReference type="HOGENOM" id="CLU_1269218_0_0_11"/>
<organism evidence="2 3">
    <name type="scientific">Brachybacterium phenoliresistens</name>
    <dbReference type="NCBI Taxonomy" id="396014"/>
    <lineage>
        <taxon>Bacteria</taxon>
        <taxon>Bacillati</taxon>
        <taxon>Actinomycetota</taxon>
        <taxon>Actinomycetes</taxon>
        <taxon>Micrococcales</taxon>
        <taxon>Dermabacteraceae</taxon>
        <taxon>Brachybacterium</taxon>
    </lineage>
</organism>
<dbReference type="AlphaFoldDB" id="Z9JMR4"/>
<evidence type="ECO:0000313" key="2">
    <source>
        <dbReference type="EMBL" id="EWS79474.1"/>
    </source>
</evidence>
<feature type="compositionally biased region" description="Low complexity" evidence="1">
    <location>
        <begin position="192"/>
        <end position="203"/>
    </location>
</feature>
<gene>
    <name evidence="2" type="ORF">BF93_14645</name>
</gene>
<feature type="compositionally biased region" description="Pro residues" evidence="1">
    <location>
        <begin position="204"/>
        <end position="218"/>
    </location>
</feature>
<reference evidence="2 3" key="1">
    <citation type="submission" date="2014-02" db="EMBL/GenBank/DDBJ databases">
        <title>Genome sequence of Brachybacterium phenoliresistens strain W13A50.</title>
        <authorList>
            <person name="Wang X."/>
        </authorList>
    </citation>
    <scope>NUCLEOTIDE SEQUENCE [LARGE SCALE GENOMIC DNA]</scope>
    <source>
        <strain evidence="2 3">W13A50</strain>
    </source>
</reference>
<accession>Z9JMR4</accession>
<comment type="caution">
    <text evidence="2">The sequence shown here is derived from an EMBL/GenBank/DDBJ whole genome shotgun (WGS) entry which is preliminary data.</text>
</comment>
<evidence type="ECO:0000256" key="1">
    <source>
        <dbReference type="SAM" id="MobiDB-lite"/>
    </source>
</evidence>